<reference evidence="1" key="1">
    <citation type="journal article" date="2019" name="bioRxiv">
        <title>The Genome of the Zebra Mussel, Dreissena polymorpha: A Resource for Invasive Species Research.</title>
        <authorList>
            <person name="McCartney M.A."/>
            <person name="Auch B."/>
            <person name="Kono T."/>
            <person name="Mallez S."/>
            <person name="Zhang Y."/>
            <person name="Obille A."/>
            <person name="Becker A."/>
            <person name="Abrahante J.E."/>
            <person name="Garbe J."/>
            <person name="Badalamenti J.P."/>
            <person name="Herman A."/>
            <person name="Mangelson H."/>
            <person name="Liachko I."/>
            <person name="Sullivan S."/>
            <person name="Sone E.D."/>
            <person name="Koren S."/>
            <person name="Silverstein K.A.T."/>
            <person name="Beckman K.B."/>
            <person name="Gohl D.M."/>
        </authorList>
    </citation>
    <scope>NUCLEOTIDE SEQUENCE</scope>
    <source>
        <strain evidence="1">Duluth1</strain>
        <tissue evidence="1">Whole animal</tissue>
    </source>
</reference>
<sequence>MESKANASPATIFPLVTQTFKDSNEPGYMYQNVCEALYQKGTIMDIHVDYQTVNTLKRQGSRFRVALSKNGALQCFLLTQEGLEGRKSLT</sequence>
<organism evidence="1 2">
    <name type="scientific">Dreissena polymorpha</name>
    <name type="common">Zebra mussel</name>
    <name type="synonym">Mytilus polymorpha</name>
    <dbReference type="NCBI Taxonomy" id="45954"/>
    <lineage>
        <taxon>Eukaryota</taxon>
        <taxon>Metazoa</taxon>
        <taxon>Spiralia</taxon>
        <taxon>Lophotrochozoa</taxon>
        <taxon>Mollusca</taxon>
        <taxon>Bivalvia</taxon>
        <taxon>Autobranchia</taxon>
        <taxon>Heteroconchia</taxon>
        <taxon>Euheterodonta</taxon>
        <taxon>Imparidentia</taxon>
        <taxon>Neoheterodontei</taxon>
        <taxon>Myida</taxon>
        <taxon>Dreissenoidea</taxon>
        <taxon>Dreissenidae</taxon>
        <taxon>Dreissena</taxon>
    </lineage>
</organism>
<proteinExistence type="predicted"/>
<evidence type="ECO:0000313" key="1">
    <source>
        <dbReference type="EMBL" id="KAH3851267.1"/>
    </source>
</evidence>
<name>A0A9D4R274_DREPO</name>
<protein>
    <submittedName>
        <fullName evidence="1">Uncharacterized protein</fullName>
    </submittedName>
</protein>
<dbReference type="AlphaFoldDB" id="A0A9D4R274"/>
<reference evidence="1" key="2">
    <citation type="submission" date="2020-11" db="EMBL/GenBank/DDBJ databases">
        <authorList>
            <person name="McCartney M.A."/>
            <person name="Auch B."/>
            <person name="Kono T."/>
            <person name="Mallez S."/>
            <person name="Becker A."/>
            <person name="Gohl D.M."/>
            <person name="Silverstein K.A.T."/>
            <person name="Koren S."/>
            <person name="Bechman K.B."/>
            <person name="Herman A."/>
            <person name="Abrahante J.E."/>
            <person name="Garbe J."/>
        </authorList>
    </citation>
    <scope>NUCLEOTIDE SEQUENCE</scope>
    <source>
        <strain evidence="1">Duluth1</strain>
        <tissue evidence="1">Whole animal</tissue>
    </source>
</reference>
<accession>A0A9D4R274</accession>
<dbReference type="EMBL" id="JAIWYP010000003">
    <property type="protein sequence ID" value="KAH3851267.1"/>
    <property type="molecule type" value="Genomic_DNA"/>
</dbReference>
<comment type="caution">
    <text evidence="1">The sequence shown here is derived from an EMBL/GenBank/DDBJ whole genome shotgun (WGS) entry which is preliminary data.</text>
</comment>
<evidence type="ECO:0000313" key="2">
    <source>
        <dbReference type="Proteomes" id="UP000828390"/>
    </source>
</evidence>
<gene>
    <name evidence="1" type="ORF">DPMN_093747</name>
</gene>
<keyword evidence="2" id="KW-1185">Reference proteome</keyword>
<dbReference type="Proteomes" id="UP000828390">
    <property type="component" value="Unassembled WGS sequence"/>
</dbReference>